<organism evidence="1 2">
    <name type="scientific">Colletotrichum chrysophilum</name>
    <dbReference type="NCBI Taxonomy" id="1836956"/>
    <lineage>
        <taxon>Eukaryota</taxon>
        <taxon>Fungi</taxon>
        <taxon>Dikarya</taxon>
        <taxon>Ascomycota</taxon>
        <taxon>Pezizomycotina</taxon>
        <taxon>Sordariomycetes</taxon>
        <taxon>Hypocreomycetidae</taxon>
        <taxon>Glomerellales</taxon>
        <taxon>Glomerellaceae</taxon>
        <taxon>Colletotrichum</taxon>
        <taxon>Colletotrichum gloeosporioides species complex</taxon>
    </lineage>
</organism>
<evidence type="ECO:0000313" key="2">
    <source>
        <dbReference type="Proteomes" id="UP001243330"/>
    </source>
</evidence>
<protein>
    <submittedName>
        <fullName evidence="1">Uncharacterized protein</fullName>
    </submittedName>
</protein>
<comment type="caution">
    <text evidence="1">The sequence shown here is derived from an EMBL/GenBank/DDBJ whole genome shotgun (WGS) entry which is preliminary data.</text>
</comment>
<dbReference type="AlphaFoldDB" id="A0AAD9A6J6"/>
<dbReference type="Proteomes" id="UP001243330">
    <property type="component" value="Unassembled WGS sequence"/>
</dbReference>
<dbReference type="EMBL" id="JAQOWY010000415">
    <property type="protein sequence ID" value="KAK1842408.1"/>
    <property type="molecule type" value="Genomic_DNA"/>
</dbReference>
<proteinExistence type="predicted"/>
<gene>
    <name evidence="1" type="ORF">CCHR01_14949</name>
</gene>
<evidence type="ECO:0000313" key="1">
    <source>
        <dbReference type="EMBL" id="KAK1842408.1"/>
    </source>
</evidence>
<keyword evidence="2" id="KW-1185">Reference proteome</keyword>
<sequence length="56" mass="6350">MGERTGSRVFQWVWSNVLVIEINSILEGHTRTLSLRMSLSHRDASAAFPQHVRNSA</sequence>
<accession>A0AAD9A6J6</accession>
<reference evidence="1" key="1">
    <citation type="submission" date="2023-01" db="EMBL/GenBank/DDBJ databases">
        <title>Colletotrichum chrysophilum M932 genome sequence.</title>
        <authorList>
            <person name="Baroncelli R."/>
        </authorList>
    </citation>
    <scope>NUCLEOTIDE SEQUENCE</scope>
    <source>
        <strain evidence="1">M932</strain>
    </source>
</reference>
<name>A0AAD9A6J6_9PEZI</name>